<evidence type="ECO:0000313" key="7">
    <source>
        <dbReference type="Proteomes" id="UP000563906"/>
    </source>
</evidence>
<dbReference type="PROSITE" id="PS51352">
    <property type="entry name" value="THIOREDOXIN_2"/>
    <property type="match status" value="1"/>
</dbReference>
<protein>
    <submittedName>
        <fullName evidence="6">TlpA family protein disulfide reductase</fullName>
    </submittedName>
</protein>
<dbReference type="InterPro" id="IPR050553">
    <property type="entry name" value="Thioredoxin_ResA/DsbE_sf"/>
</dbReference>
<evidence type="ECO:0000256" key="2">
    <source>
        <dbReference type="ARBA" id="ARBA00022748"/>
    </source>
</evidence>
<dbReference type="RefSeq" id="WP_182124536.1">
    <property type="nucleotide sequence ID" value="NZ_JACGLS010000002.1"/>
</dbReference>
<dbReference type="PROSITE" id="PS51257">
    <property type="entry name" value="PROKAR_LIPOPROTEIN"/>
    <property type="match status" value="1"/>
</dbReference>
<evidence type="ECO:0000256" key="1">
    <source>
        <dbReference type="ARBA" id="ARBA00004196"/>
    </source>
</evidence>
<comment type="subcellular location">
    <subcellularLocation>
        <location evidence="1">Cell envelope</location>
    </subcellularLocation>
</comment>
<dbReference type="GO" id="GO:0017004">
    <property type="term" value="P:cytochrome complex assembly"/>
    <property type="evidence" value="ECO:0007669"/>
    <property type="project" value="UniProtKB-KW"/>
</dbReference>
<name>A0A839AP88_9FLAO</name>
<feature type="domain" description="Thioredoxin" evidence="5">
    <location>
        <begin position="309"/>
        <end position="453"/>
    </location>
</feature>
<dbReference type="PANTHER" id="PTHR42852">
    <property type="entry name" value="THIOL:DISULFIDE INTERCHANGE PROTEIN DSBE"/>
    <property type="match status" value="1"/>
</dbReference>
<keyword evidence="4" id="KW-0676">Redox-active center</keyword>
<keyword evidence="3" id="KW-1015">Disulfide bond</keyword>
<dbReference type="Gene3D" id="3.40.30.10">
    <property type="entry name" value="Glutaredoxin"/>
    <property type="match status" value="1"/>
</dbReference>
<dbReference type="InterPro" id="IPR013766">
    <property type="entry name" value="Thioredoxin_domain"/>
</dbReference>
<evidence type="ECO:0000259" key="5">
    <source>
        <dbReference type="PROSITE" id="PS51352"/>
    </source>
</evidence>
<keyword evidence="7" id="KW-1185">Reference proteome</keyword>
<gene>
    <name evidence="6" type="ORF">H3Z83_05785</name>
</gene>
<proteinExistence type="predicted"/>
<dbReference type="Pfam" id="PF08534">
    <property type="entry name" value="Redoxin"/>
    <property type="match status" value="1"/>
</dbReference>
<sequence>MKKIIFVLIVLTIISCNKEEKNYVLFSGKIENPNSNLLSIINSSNKKVREITVSDTGVFSDTIFDANGYFRFSDSKESSSIYLKDGYDITLNMNAKEFDETITYTGKGSNENNFLAQKYLTIEKYGSPTKLFLLEEANYLNKINDQKTELLNSLSSDLDNDFVESEKTNLKYDHILKAKQYERAHAYFTKNKDFKVSKNFPDLAKDLKYDNEKDYKTSSAYKNLVGRNFYKTVREKSEKDSIPFQEAAIAFIENVKSPEIKNGLLTSVARDVSSGNPKSGDLYESIMRLSTDEDFKTKLTEKYNLIKKLAKGSESPTFENYENYAGGTTSLNDLKGKYVYVDVWATWCGPCKREIPSLKKIEKQYHDKNIEFVSISIDVKKDHNLWTEMVKEKELTGVQLFSDNDWNSKFVKGYGINSIPRFILIDPDGKIINANAPRPSNKALIELFNELNI</sequence>
<evidence type="ECO:0000256" key="3">
    <source>
        <dbReference type="ARBA" id="ARBA00023157"/>
    </source>
</evidence>
<dbReference type="PANTHER" id="PTHR42852:SF6">
    <property type="entry name" value="THIOL:DISULFIDE INTERCHANGE PROTEIN DSBE"/>
    <property type="match status" value="1"/>
</dbReference>
<accession>A0A839AP88</accession>
<dbReference type="EMBL" id="JACGLS010000002">
    <property type="protein sequence ID" value="MBA6156029.1"/>
    <property type="molecule type" value="Genomic_DNA"/>
</dbReference>
<evidence type="ECO:0000313" key="6">
    <source>
        <dbReference type="EMBL" id="MBA6156029.1"/>
    </source>
</evidence>
<dbReference type="CDD" id="cd02966">
    <property type="entry name" value="TlpA_like_family"/>
    <property type="match status" value="1"/>
</dbReference>
<dbReference type="InterPro" id="IPR036249">
    <property type="entry name" value="Thioredoxin-like_sf"/>
</dbReference>
<comment type="caution">
    <text evidence="6">The sequence shown here is derived from an EMBL/GenBank/DDBJ whole genome shotgun (WGS) entry which is preliminary data.</text>
</comment>
<dbReference type="AlphaFoldDB" id="A0A839AP88"/>
<keyword evidence="2" id="KW-0201">Cytochrome c-type biogenesis</keyword>
<dbReference type="GO" id="GO:0016491">
    <property type="term" value="F:oxidoreductase activity"/>
    <property type="evidence" value="ECO:0007669"/>
    <property type="project" value="InterPro"/>
</dbReference>
<dbReference type="InterPro" id="IPR013740">
    <property type="entry name" value="Redoxin"/>
</dbReference>
<evidence type="ECO:0000256" key="4">
    <source>
        <dbReference type="ARBA" id="ARBA00023284"/>
    </source>
</evidence>
<dbReference type="Proteomes" id="UP000563906">
    <property type="component" value="Unassembled WGS sequence"/>
</dbReference>
<dbReference type="SUPFAM" id="SSF52833">
    <property type="entry name" value="Thioredoxin-like"/>
    <property type="match status" value="1"/>
</dbReference>
<dbReference type="GO" id="GO:0030313">
    <property type="term" value="C:cell envelope"/>
    <property type="evidence" value="ECO:0007669"/>
    <property type="project" value="UniProtKB-SubCell"/>
</dbReference>
<reference evidence="6 7" key="1">
    <citation type="submission" date="2020-07" db="EMBL/GenBank/DDBJ databases">
        <title>Bacterium isolated from marine sediment.</title>
        <authorList>
            <person name="Shang D."/>
            <person name="Du Z.-J."/>
        </authorList>
    </citation>
    <scope>NUCLEOTIDE SEQUENCE [LARGE SCALE GENOMIC DNA]</scope>
    <source>
        <strain evidence="6 7">S7007</strain>
    </source>
</reference>
<organism evidence="6 7">
    <name type="scientific">Tenacibaculum pelagium</name>
    <dbReference type="NCBI Taxonomy" id="2759527"/>
    <lineage>
        <taxon>Bacteria</taxon>
        <taxon>Pseudomonadati</taxon>
        <taxon>Bacteroidota</taxon>
        <taxon>Flavobacteriia</taxon>
        <taxon>Flavobacteriales</taxon>
        <taxon>Flavobacteriaceae</taxon>
        <taxon>Tenacibaculum</taxon>
    </lineage>
</organism>